<feature type="transmembrane region" description="Helical" evidence="3">
    <location>
        <begin position="34"/>
        <end position="56"/>
    </location>
</feature>
<dbReference type="Gene3D" id="1.10.287.1490">
    <property type="match status" value="1"/>
</dbReference>
<feature type="transmembrane region" description="Helical" evidence="3">
    <location>
        <begin position="515"/>
        <end position="539"/>
    </location>
</feature>
<reference evidence="4 5" key="1">
    <citation type="submission" date="2016-10" db="EMBL/GenBank/DDBJ databases">
        <authorList>
            <person name="de Groot N.N."/>
        </authorList>
    </citation>
    <scope>NUCLEOTIDE SEQUENCE [LARGE SCALE GENOMIC DNA]</scope>
    <source>
        <strain evidence="4 5">DSM 8423</strain>
    </source>
</reference>
<feature type="coiled-coil region" evidence="1">
    <location>
        <begin position="196"/>
        <end position="266"/>
    </location>
</feature>
<keyword evidence="3" id="KW-0472">Membrane</keyword>
<feature type="transmembrane region" description="Helical" evidence="3">
    <location>
        <begin position="452"/>
        <end position="470"/>
    </location>
</feature>
<evidence type="ECO:0000256" key="2">
    <source>
        <dbReference type="SAM" id="MobiDB-lite"/>
    </source>
</evidence>
<feature type="region of interest" description="Disordered" evidence="2">
    <location>
        <begin position="325"/>
        <end position="347"/>
    </location>
</feature>
<keyword evidence="3" id="KW-0812">Transmembrane</keyword>
<name>A0A1H7YA96_9BACT</name>
<proteinExistence type="predicted"/>
<dbReference type="STRING" id="43775.SAMN04489760_11517"/>
<dbReference type="InterPro" id="IPR050445">
    <property type="entry name" value="Bact_polysacc_biosynth/exp"/>
</dbReference>
<dbReference type="GO" id="GO:0004713">
    <property type="term" value="F:protein tyrosine kinase activity"/>
    <property type="evidence" value="ECO:0007669"/>
    <property type="project" value="TreeGrafter"/>
</dbReference>
<dbReference type="PANTHER" id="PTHR32309:SF13">
    <property type="entry name" value="FERRIC ENTEROBACTIN TRANSPORT PROTEIN FEPE"/>
    <property type="match status" value="1"/>
</dbReference>
<keyword evidence="3" id="KW-1133">Transmembrane helix</keyword>
<evidence type="ECO:0000313" key="4">
    <source>
        <dbReference type="EMBL" id="SEM42821.1"/>
    </source>
</evidence>
<dbReference type="GO" id="GO:0005886">
    <property type="term" value="C:plasma membrane"/>
    <property type="evidence" value="ECO:0007669"/>
    <property type="project" value="TreeGrafter"/>
</dbReference>
<evidence type="ECO:0000256" key="3">
    <source>
        <dbReference type="SAM" id="Phobius"/>
    </source>
</evidence>
<dbReference type="PANTHER" id="PTHR32309">
    <property type="entry name" value="TYROSINE-PROTEIN KINASE"/>
    <property type="match status" value="1"/>
</dbReference>
<dbReference type="EMBL" id="FOBS01000015">
    <property type="protein sequence ID" value="SEM42821.1"/>
    <property type="molecule type" value="Genomic_DNA"/>
</dbReference>
<gene>
    <name evidence="4" type="ORF">SAMN04489760_11517</name>
</gene>
<organism evidence="4 5">
    <name type="scientific">Syntrophus gentianae</name>
    <dbReference type="NCBI Taxonomy" id="43775"/>
    <lineage>
        <taxon>Bacteria</taxon>
        <taxon>Pseudomonadati</taxon>
        <taxon>Thermodesulfobacteriota</taxon>
        <taxon>Syntrophia</taxon>
        <taxon>Syntrophales</taxon>
        <taxon>Syntrophaceae</taxon>
        <taxon>Syntrophus</taxon>
    </lineage>
</organism>
<dbReference type="OrthoDB" id="9795292at2"/>
<evidence type="ECO:0000313" key="5">
    <source>
        <dbReference type="Proteomes" id="UP000198744"/>
    </source>
</evidence>
<dbReference type="AlphaFoldDB" id="A0A1H7YA96"/>
<keyword evidence="1" id="KW-0175">Coiled coil</keyword>
<accession>A0A1H7YA96</accession>
<evidence type="ECO:0000256" key="1">
    <source>
        <dbReference type="SAM" id="Coils"/>
    </source>
</evidence>
<feature type="compositionally biased region" description="Basic and acidic residues" evidence="2">
    <location>
        <begin position="325"/>
        <end position="336"/>
    </location>
</feature>
<protein>
    <submittedName>
        <fullName evidence="4">Polysaccharide chain length determinant protein, PEP-CTERM locus subfamily</fullName>
    </submittedName>
</protein>
<dbReference type="Proteomes" id="UP000198744">
    <property type="component" value="Unassembled WGS sequence"/>
</dbReference>
<sequence>MVQGRVDIQMQKQMDYQELKNLISQLMRRRGKTFLVTFFSLLSLIVITAFVLPPVYVSKSTILIEAQQIPQEYVRTSVTSYVEERLTTISQQIMSRAKLLEIINQFNLYPEMRKTFAIEEIIGNMRNDINLETISTGSFGKKRIQSGTAKAETTIAFTLSYSGKDPATVQKVASVLASLYLEENFKKRGERAAGITEFLNSQLNELKKQMDGYANQISALKSAHMGELPEHGAANIQALDQLRRDLDQVNAQIRTAQERKIYLESQLTTVDQFITNKEKGEVEQNPTVRLETLRSELINRQTTLSDKHPDIIRLKREIRELEKQMAEGKKTGDKRKPSLGKTNINPAYTSLKTQIETAAMDIRSLQQQGAQIRSQMGAYQGKLNRAPMIEADYKGLLSDYENAKNKYNDIMNKLLESRVAQGMEESQKAERFTIIESAAFPEKADKPNRPRILLAGLILSLFGSIVLIVTQESLDKSIKTETDLHSLAGVPVLSVIPFMSNVVEKRSWQLDKKTLTLLAASLGTAVVLLILTHVFLYPLDSLWIRVQRKILLMF</sequence>
<keyword evidence="5" id="KW-1185">Reference proteome</keyword>